<comment type="similarity">
    <text evidence="12">Belongs to the DEAD box helicase family. DEAH subfamily. PRP2 sub-subfamily.</text>
</comment>
<keyword evidence="8" id="KW-0067">ATP-binding</keyword>
<dbReference type="InterPro" id="IPR011545">
    <property type="entry name" value="DEAD/DEAH_box_helicase_dom"/>
</dbReference>
<dbReference type="PROSITE" id="PS51192">
    <property type="entry name" value="HELICASE_ATP_BIND_1"/>
    <property type="match status" value="1"/>
</dbReference>
<evidence type="ECO:0000256" key="7">
    <source>
        <dbReference type="ARBA" id="ARBA00022806"/>
    </source>
</evidence>
<dbReference type="Pfam" id="PF00271">
    <property type="entry name" value="Helicase_C"/>
    <property type="match status" value="1"/>
</dbReference>
<accession>A0A096PBI4</accession>
<dbReference type="GO" id="GO:0071013">
    <property type="term" value="C:catalytic step 2 spliceosome"/>
    <property type="evidence" value="ECO:0007669"/>
    <property type="project" value="TreeGrafter"/>
</dbReference>
<keyword evidence="10" id="KW-0539">Nucleus</keyword>
<feature type="compositionally biased region" description="Basic residues" evidence="14">
    <location>
        <begin position="114"/>
        <end position="128"/>
    </location>
</feature>
<comment type="caution">
    <text evidence="17">The sequence shown here is derived from an EMBL/GenBank/DDBJ whole genome shotgun (WGS) entry which is preliminary data.</text>
</comment>
<evidence type="ECO:0000259" key="15">
    <source>
        <dbReference type="PROSITE" id="PS51192"/>
    </source>
</evidence>
<dbReference type="InterPro" id="IPR007502">
    <property type="entry name" value="Helicase-assoc_dom"/>
</dbReference>
<dbReference type="GO" id="GO:0071006">
    <property type="term" value="C:U2-type catalytic step 1 spliceosome"/>
    <property type="evidence" value="ECO:0007669"/>
    <property type="project" value="UniProtKB-ARBA"/>
</dbReference>
<name>A0A096PBI4_OSTTA</name>
<evidence type="ECO:0000256" key="3">
    <source>
        <dbReference type="ARBA" id="ARBA00022664"/>
    </source>
</evidence>
<keyword evidence="18" id="KW-1185">Reference proteome</keyword>
<evidence type="ECO:0000256" key="9">
    <source>
        <dbReference type="ARBA" id="ARBA00023187"/>
    </source>
</evidence>
<gene>
    <name evidence="17" type="ORF">OT_ostta14g00370</name>
</gene>
<evidence type="ECO:0000256" key="14">
    <source>
        <dbReference type="SAM" id="MobiDB-lite"/>
    </source>
</evidence>
<dbReference type="GO" id="GO:0006397">
    <property type="term" value="P:mRNA processing"/>
    <property type="evidence" value="ECO:0007669"/>
    <property type="project" value="UniProtKB-KW"/>
</dbReference>
<dbReference type="Pfam" id="PF07717">
    <property type="entry name" value="OB_NTP_bind"/>
    <property type="match status" value="1"/>
</dbReference>
<dbReference type="STRING" id="70448.A0A096PBI4"/>
<evidence type="ECO:0000256" key="5">
    <source>
        <dbReference type="ARBA" id="ARBA00022741"/>
    </source>
</evidence>
<dbReference type="SUPFAM" id="SSF52540">
    <property type="entry name" value="P-loop containing nucleoside triphosphate hydrolases"/>
    <property type="match status" value="1"/>
</dbReference>
<dbReference type="InterPro" id="IPR027417">
    <property type="entry name" value="P-loop_NTPase"/>
</dbReference>
<evidence type="ECO:0000256" key="2">
    <source>
        <dbReference type="ARBA" id="ARBA00012552"/>
    </source>
</evidence>
<evidence type="ECO:0000256" key="10">
    <source>
        <dbReference type="ARBA" id="ARBA00023242"/>
    </source>
</evidence>
<dbReference type="Gene3D" id="3.40.50.300">
    <property type="entry name" value="P-loop containing nucleotide triphosphate hydrolases"/>
    <property type="match status" value="2"/>
</dbReference>
<feature type="region of interest" description="Disordered" evidence="14">
    <location>
        <begin position="100"/>
        <end position="227"/>
    </location>
</feature>
<evidence type="ECO:0000259" key="16">
    <source>
        <dbReference type="PROSITE" id="PS51194"/>
    </source>
</evidence>
<dbReference type="OrthoDB" id="10253254at2759"/>
<keyword evidence="6" id="KW-0378">Hydrolase</keyword>
<keyword evidence="4" id="KW-0747">Spliceosome</keyword>
<dbReference type="InterPro" id="IPR048333">
    <property type="entry name" value="HA2_WH"/>
</dbReference>
<dbReference type="GO" id="GO:0016787">
    <property type="term" value="F:hydrolase activity"/>
    <property type="evidence" value="ECO:0007669"/>
    <property type="project" value="UniProtKB-KW"/>
</dbReference>
<dbReference type="Proteomes" id="UP000009170">
    <property type="component" value="Unassembled WGS sequence"/>
</dbReference>
<dbReference type="PANTHER" id="PTHR18934:SF83">
    <property type="entry name" value="PRE-MRNA-SPLICING FACTOR ATP-DEPENDENT RNA HELICASE DHX16"/>
    <property type="match status" value="1"/>
</dbReference>
<dbReference type="GeneID" id="9837647"/>
<dbReference type="FunCoup" id="A0A096PBI4">
    <property type="interactions" value="1531"/>
</dbReference>
<dbReference type="GO" id="GO:0003724">
    <property type="term" value="F:RNA helicase activity"/>
    <property type="evidence" value="ECO:0007669"/>
    <property type="project" value="UniProtKB-EC"/>
</dbReference>
<evidence type="ECO:0000313" key="18">
    <source>
        <dbReference type="Proteomes" id="UP000009170"/>
    </source>
</evidence>
<evidence type="ECO:0000256" key="12">
    <source>
        <dbReference type="ARBA" id="ARBA00061257"/>
    </source>
</evidence>
<evidence type="ECO:0000256" key="11">
    <source>
        <dbReference type="ARBA" id="ARBA00047984"/>
    </source>
</evidence>
<feature type="domain" description="Helicase C-terminal" evidence="16">
    <location>
        <begin position="639"/>
        <end position="812"/>
    </location>
</feature>
<feature type="compositionally biased region" description="Acidic residues" evidence="14">
    <location>
        <begin position="160"/>
        <end position="171"/>
    </location>
</feature>
<dbReference type="AlphaFoldDB" id="A0A096PBI4"/>
<protein>
    <recommendedName>
        <fullName evidence="2">RNA helicase</fullName>
        <ecNumber evidence="2">3.6.4.13</ecNumber>
    </recommendedName>
    <alternativeName>
        <fullName evidence="13">DEAH RNA helicase homolog PRP2</fullName>
    </alternativeName>
</protein>
<feature type="domain" description="Helicase ATP-binding" evidence="15">
    <location>
        <begin position="450"/>
        <end position="614"/>
    </location>
</feature>
<evidence type="ECO:0000256" key="8">
    <source>
        <dbReference type="ARBA" id="ARBA00022840"/>
    </source>
</evidence>
<dbReference type="SMART" id="SM00487">
    <property type="entry name" value="DEXDc"/>
    <property type="match status" value="1"/>
</dbReference>
<dbReference type="Pfam" id="PF04408">
    <property type="entry name" value="WHD_HA2"/>
    <property type="match status" value="1"/>
</dbReference>
<dbReference type="GO" id="GO:0008380">
    <property type="term" value="P:RNA splicing"/>
    <property type="evidence" value="ECO:0007669"/>
    <property type="project" value="UniProtKB-KW"/>
</dbReference>
<dbReference type="RefSeq" id="XP_003082838.2">
    <property type="nucleotide sequence ID" value="XM_003082790.2"/>
</dbReference>
<dbReference type="GO" id="GO:0003723">
    <property type="term" value="F:RNA binding"/>
    <property type="evidence" value="ECO:0007669"/>
    <property type="project" value="TreeGrafter"/>
</dbReference>
<dbReference type="PANTHER" id="PTHR18934">
    <property type="entry name" value="ATP-DEPENDENT RNA HELICASE"/>
    <property type="match status" value="1"/>
</dbReference>
<proteinExistence type="inferred from homology"/>
<evidence type="ECO:0000256" key="4">
    <source>
        <dbReference type="ARBA" id="ARBA00022728"/>
    </source>
</evidence>
<evidence type="ECO:0000313" key="17">
    <source>
        <dbReference type="EMBL" id="CEG01968.1"/>
    </source>
</evidence>
<feature type="compositionally biased region" description="Basic and acidic residues" evidence="14">
    <location>
        <begin position="172"/>
        <end position="227"/>
    </location>
</feature>
<dbReference type="SMART" id="SM00490">
    <property type="entry name" value="HELICc"/>
    <property type="match status" value="1"/>
</dbReference>
<dbReference type="InterPro" id="IPR002464">
    <property type="entry name" value="DNA/RNA_helicase_DEAH_CS"/>
</dbReference>
<sequence>MTLDDVIRDGLHDLLGMSARALESFVADAASRVDFNPHALTTELVHAGLSSDDGARAFAERVCACGRDGRDARERAPRAVVAAAAGSSFAAADAYALVEATPSSSENDDATVSRGRRRAEKRGKKLRRRAVDDGGSSEEDAVAAATRRVALGRARGTRDDDAETTPESESEETTRRREMEEDARERDAFEERLRARDAAKTKKVNEREPSEAERAEAERRGARLESDAQRMDLVPELRKVSRQEYLKKRELQKLEELKESIRETEYFYEGQDVTEEQRADLEKRKKVYELAMEQINSINEALEERYQIPTAYDDPNKPKSMNERFAVARQRYKEPDPEDDANPFKDQDRWEAHQVKQAQTQFGAKNKKTEEKQYDLLYDDQIKFIKDEIMAGDGVSDESDGDDVSDRSDESEMDEEKRTKLALAGKLGKRAKIEADRKSLPIFPYRDGLIKAVEDHQVVVIVGETGSGKTTQIPQYMWEAGFGGKTQKIGCTQPRRVAAMSVAARVAEEAGVKLGHEVGYSIRFEDCTNDKTRLKYMTDGMLLREFLGEPDLSSYAVMMVDEAHERTLHTDVLFGLVKDIARFRPEIKLLISSATLDAEKFSEYFDFAPIFRIPGRRFPVDILYTQQPEADYVDASVVTILQIHLTQPEGDILVFCTGQEEIENIEELLKTRIHEMEKKPPELIIAPIYSSLPSDLQAKIFEDPPKGARKVVLATNIAETSLTIDGIKYVIDPGFCKQKSYNPRTGMESLVVTPTSQASALQRAGRAGRTSAGKCFRLYTAWSFQNELDPNTVPEIQRTNLGNVVLMLKSLGINDLMNFDFMDPPPAETLLRALEQLYALGALNDRGELTKLGRKMAEFPLDPMLSKTLCASDKYKVSDEVMTICCMLSCGNAVFYRPKDKLQLADHAHKAFHIGNPGDHIALLNVYNSWRDADFSVTWCYENFVQQRTMKTARDIREQLEKLLERVEIEPSSNPNDIDGIKKCITSGFFYHTAKLQKNGSYRTVKNPQTVAIHPSSGLAKELPRWVVYFELVYTSKEYMRQVIEIKPEWLVEIAPHYYKRKEIEGETIKMGKAGTGKKSDVVLA</sequence>
<evidence type="ECO:0000256" key="1">
    <source>
        <dbReference type="ARBA" id="ARBA00004123"/>
    </source>
</evidence>
<dbReference type="Gene3D" id="1.20.120.1080">
    <property type="match status" value="1"/>
</dbReference>
<dbReference type="PROSITE" id="PS00690">
    <property type="entry name" value="DEAH_ATP_HELICASE"/>
    <property type="match status" value="1"/>
</dbReference>
<dbReference type="CDD" id="cd18791">
    <property type="entry name" value="SF2_C_RHA"/>
    <property type="match status" value="1"/>
</dbReference>
<dbReference type="SMART" id="SM00847">
    <property type="entry name" value="HA2"/>
    <property type="match status" value="1"/>
</dbReference>
<keyword evidence="5" id="KW-0547">Nucleotide-binding</keyword>
<dbReference type="EC" id="3.6.4.13" evidence="2"/>
<evidence type="ECO:0000256" key="13">
    <source>
        <dbReference type="ARBA" id="ARBA00077342"/>
    </source>
</evidence>
<comment type="subcellular location">
    <subcellularLocation>
        <location evidence="1">Nucleus</location>
    </subcellularLocation>
</comment>
<organism evidence="17 18">
    <name type="scientific">Ostreococcus tauri</name>
    <name type="common">Marine green alga</name>
    <dbReference type="NCBI Taxonomy" id="70448"/>
    <lineage>
        <taxon>Eukaryota</taxon>
        <taxon>Viridiplantae</taxon>
        <taxon>Chlorophyta</taxon>
        <taxon>Mamiellophyceae</taxon>
        <taxon>Mamiellales</taxon>
        <taxon>Bathycoccaceae</taxon>
        <taxon>Ostreococcus</taxon>
    </lineage>
</organism>
<feature type="compositionally biased region" description="Basic and acidic residues" evidence="14">
    <location>
        <begin position="404"/>
        <end position="418"/>
    </location>
</feature>
<dbReference type="FunFam" id="3.40.50.300:FF:000726">
    <property type="entry name" value="Pre-mRNA-splicing factor ATP-dependent RNA helicase"/>
    <property type="match status" value="1"/>
</dbReference>
<dbReference type="InterPro" id="IPR014001">
    <property type="entry name" value="Helicase_ATP-bd"/>
</dbReference>
<dbReference type="EMBL" id="CAID01000014">
    <property type="protein sequence ID" value="CEG01968.1"/>
    <property type="molecule type" value="Genomic_DNA"/>
</dbReference>
<comment type="catalytic activity">
    <reaction evidence="11">
        <text>ATP + H2O = ADP + phosphate + H(+)</text>
        <dbReference type="Rhea" id="RHEA:13065"/>
        <dbReference type="ChEBI" id="CHEBI:15377"/>
        <dbReference type="ChEBI" id="CHEBI:15378"/>
        <dbReference type="ChEBI" id="CHEBI:30616"/>
        <dbReference type="ChEBI" id="CHEBI:43474"/>
        <dbReference type="ChEBI" id="CHEBI:456216"/>
        <dbReference type="EC" id="3.6.4.13"/>
    </reaction>
</comment>
<dbReference type="FunFam" id="3.40.50.300:FF:000007">
    <property type="entry name" value="Pre-mRNA-splicing factor ATP-dependent RNA helicase"/>
    <property type="match status" value="1"/>
</dbReference>
<dbReference type="Pfam" id="PF00270">
    <property type="entry name" value="DEAD"/>
    <property type="match status" value="1"/>
</dbReference>
<reference evidence="18" key="1">
    <citation type="journal article" date="2006" name="Proc. Natl. Acad. Sci. U.S.A.">
        <title>Genome analysis of the smallest free-living eukaryote Ostreococcus tauri unveils many unique features.</title>
        <authorList>
            <person name="Derelle E."/>
            <person name="Ferraz C."/>
            <person name="Rombauts S."/>
            <person name="Rouze P."/>
            <person name="Worden A.Z."/>
            <person name="Robbens S."/>
            <person name="Partensky F."/>
            <person name="Degroeve S."/>
            <person name="Echeynie S."/>
            <person name="Cooke R."/>
            <person name="Saeys Y."/>
            <person name="Wuyts J."/>
            <person name="Jabbari K."/>
            <person name="Bowler C."/>
            <person name="Panaud O."/>
            <person name="Piegu B."/>
            <person name="Ball S.G."/>
            <person name="Ral J.-P."/>
            <person name="Bouget F.-Y."/>
            <person name="Piganeau G."/>
            <person name="De Baets B."/>
            <person name="Picard A."/>
            <person name="Delseny M."/>
            <person name="Demaille J."/>
            <person name="Van de Peer Y."/>
            <person name="Moreau H."/>
        </authorList>
    </citation>
    <scope>NUCLEOTIDE SEQUENCE [LARGE SCALE GENOMIC DNA]</scope>
    <source>
        <strain evidence="18">OTTH 0595 / CCAP 157/2 / RCC745</strain>
    </source>
</reference>
<feature type="region of interest" description="Disordered" evidence="14">
    <location>
        <begin position="390"/>
        <end position="418"/>
    </location>
</feature>
<keyword evidence="9" id="KW-0508">mRNA splicing</keyword>
<evidence type="ECO:0000256" key="6">
    <source>
        <dbReference type="ARBA" id="ARBA00022801"/>
    </source>
</evidence>
<dbReference type="Pfam" id="PF21010">
    <property type="entry name" value="HA2_C"/>
    <property type="match status" value="1"/>
</dbReference>
<dbReference type="FunFam" id="1.20.120.1080:FF:000001">
    <property type="entry name" value="Pre-mRNA-splicing factor ATP-dependent RNA helicase"/>
    <property type="match status" value="1"/>
</dbReference>
<dbReference type="InterPro" id="IPR011709">
    <property type="entry name" value="DEAD-box_helicase_OB_fold"/>
</dbReference>
<dbReference type="GO" id="GO:0005524">
    <property type="term" value="F:ATP binding"/>
    <property type="evidence" value="ECO:0007669"/>
    <property type="project" value="UniProtKB-KW"/>
</dbReference>
<keyword evidence="7 17" id="KW-0347">Helicase</keyword>
<dbReference type="PROSITE" id="PS51194">
    <property type="entry name" value="HELICASE_CTER"/>
    <property type="match status" value="1"/>
</dbReference>
<keyword evidence="3" id="KW-0507">mRNA processing</keyword>
<reference evidence="17 18" key="2">
    <citation type="journal article" date="2014" name="BMC Genomics">
        <title>An improved genome of the model marine alga Ostreococcus tauri unfolds by assessing Illumina de novo assemblies.</title>
        <authorList>
            <person name="Blanc-Mathieu R."/>
            <person name="Verhelst B."/>
            <person name="Derelle E."/>
            <person name="Rombauts S."/>
            <person name="Bouget F.Y."/>
            <person name="Carre I."/>
            <person name="Chateau A."/>
            <person name="Eyre-Walker A."/>
            <person name="Grimsley N."/>
            <person name="Moreau H."/>
            <person name="Piegu B."/>
            <person name="Rivals E."/>
            <person name="Schackwitz W."/>
            <person name="Van de Peer Y."/>
            <person name="Piganeau G."/>
        </authorList>
    </citation>
    <scope>NUCLEOTIDE SEQUENCE [LARGE SCALE GENOMIC DNA]</scope>
    <source>
        <strain evidence="18">OTTH 0595 / CCAP 157/2 / RCC745</strain>
    </source>
</reference>
<dbReference type="InterPro" id="IPR001650">
    <property type="entry name" value="Helicase_C-like"/>
</dbReference>
<dbReference type="KEGG" id="ota:OT_ostta14g00370"/>
<dbReference type="InParanoid" id="A0A096PBI4"/>